<gene>
    <name evidence="1" type="ORF">MSG28_013446</name>
</gene>
<keyword evidence="2" id="KW-1185">Reference proteome</keyword>
<evidence type="ECO:0000313" key="2">
    <source>
        <dbReference type="Proteomes" id="UP001064048"/>
    </source>
</evidence>
<protein>
    <submittedName>
        <fullName evidence="1">Uncharacterized protein</fullName>
    </submittedName>
</protein>
<dbReference type="Proteomes" id="UP001064048">
    <property type="component" value="Chromosome 23"/>
</dbReference>
<organism evidence="1 2">
    <name type="scientific">Choristoneura fumiferana</name>
    <name type="common">Spruce budworm moth</name>
    <name type="synonym">Archips fumiferana</name>
    <dbReference type="NCBI Taxonomy" id="7141"/>
    <lineage>
        <taxon>Eukaryota</taxon>
        <taxon>Metazoa</taxon>
        <taxon>Ecdysozoa</taxon>
        <taxon>Arthropoda</taxon>
        <taxon>Hexapoda</taxon>
        <taxon>Insecta</taxon>
        <taxon>Pterygota</taxon>
        <taxon>Neoptera</taxon>
        <taxon>Endopterygota</taxon>
        <taxon>Lepidoptera</taxon>
        <taxon>Glossata</taxon>
        <taxon>Ditrysia</taxon>
        <taxon>Tortricoidea</taxon>
        <taxon>Tortricidae</taxon>
        <taxon>Tortricinae</taxon>
        <taxon>Choristoneura</taxon>
    </lineage>
</organism>
<accession>A0ACC0KT74</accession>
<proteinExistence type="predicted"/>
<dbReference type="EMBL" id="CM046123">
    <property type="protein sequence ID" value="KAI8439759.1"/>
    <property type="molecule type" value="Genomic_DNA"/>
</dbReference>
<evidence type="ECO:0000313" key="1">
    <source>
        <dbReference type="EMBL" id="KAI8439759.1"/>
    </source>
</evidence>
<sequence length="336" mass="36668">MEGNNLIQKVEVSCGGTVQNNLTYFISPGFPELWTEPRDLYYTLPTGSETREAGDLPSTASTRLSVRMRGADMPRLWLLRLAQMPLAHAAPHDCRQYYTANNALLEAGPGGLGGPGTGFYGPDGAFAGPVATPELSPSPALDQGDLGVDTMNDMVADDTMLAEDPQVQEDEMEGSGADPQIAPAIQPTPVPSMASRIWSYIWPPWLWQWQSARTISWSRWSPYAQHFAVPEDDKFRYSGYGLFGIGLAGRQGCKDRITIPCENEYFVSSSSVMSGVCDPHHCGSSFCPNKRPEDCHVDTSISPFAVSVHFGPPSPKPNPEENIGACLRYTQMPCET</sequence>
<name>A0ACC0KT74_CHOFU</name>
<reference evidence="1 2" key="1">
    <citation type="journal article" date="2022" name="Genome Biol. Evol.">
        <title>The Spruce Budworm Genome: Reconstructing the Evolutionary History of Antifreeze Proteins.</title>
        <authorList>
            <person name="Beliveau C."/>
            <person name="Gagne P."/>
            <person name="Picq S."/>
            <person name="Vernygora O."/>
            <person name="Keeling C.I."/>
            <person name="Pinkney K."/>
            <person name="Doucet D."/>
            <person name="Wen F."/>
            <person name="Johnston J.S."/>
            <person name="Maaroufi H."/>
            <person name="Boyle B."/>
            <person name="Laroche J."/>
            <person name="Dewar K."/>
            <person name="Juretic N."/>
            <person name="Blackburn G."/>
            <person name="Nisole A."/>
            <person name="Brunet B."/>
            <person name="Brandao M."/>
            <person name="Lumley L."/>
            <person name="Duan J."/>
            <person name="Quan G."/>
            <person name="Lucarotti C.J."/>
            <person name="Roe A.D."/>
            <person name="Sperling F.A.H."/>
            <person name="Levesque R.C."/>
            <person name="Cusson M."/>
        </authorList>
    </citation>
    <scope>NUCLEOTIDE SEQUENCE [LARGE SCALE GENOMIC DNA]</scope>
    <source>
        <strain evidence="1">Glfc:IPQL:Cfum</strain>
    </source>
</reference>
<comment type="caution">
    <text evidence="1">The sequence shown here is derived from an EMBL/GenBank/DDBJ whole genome shotgun (WGS) entry which is preliminary data.</text>
</comment>